<dbReference type="Pfam" id="PF00384">
    <property type="entry name" value="Molybdopterin"/>
    <property type="match status" value="1"/>
</dbReference>
<evidence type="ECO:0000256" key="7">
    <source>
        <dbReference type="ARBA" id="ARBA00023004"/>
    </source>
</evidence>
<dbReference type="Gene3D" id="3.40.228.10">
    <property type="entry name" value="Dimethylsulfoxide Reductase, domain 2"/>
    <property type="match status" value="1"/>
</dbReference>
<dbReference type="PANTHER" id="PTHR43598:SF5">
    <property type="entry name" value="DMSO REDUCTASE CHAIN A"/>
    <property type="match status" value="1"/>
</dbReference>
<dbReference type="GO" id="GO:0030313">
    <property type="term" value="C:cell envelope"/>
    <property type="evidence" value="ECO:0007669"/>
    <property type="project" value="UniProtKB-SubCell"/>
</dbReference>
<protein>
    <submittedName>
        <fullName evidence="11">Molybdopterin-dependent oxidoreductase</fullName>
    </submittedName>
</protein>
<evidence type="ECO:0000256" key="1">
    <source>
        <dbReference type="ARBA" id="ARBA00001966"/>
    </source>
</evidence>
<keyword evidence="6" id="KW-0560">Oxidoreductase</keyword>
<evidence type="ECO:0000313" key="12">
    <source>
        <dbReference type="Proteomes" id="UP000548582"/>
    </source>
</evidence>
<dbReference type="Gene3D" id="3.30.200.210">
    <property type="match status" value="1"/>
</dbReference>
<name>A0A848E5S2_9PROT</name>
<dbReference type="PANTHER" id="PTHR43598">
    <property type="entry name" value="TUNGSTEN-CONTAINING FORMYLMETHANOFURAN DEHYDROGENASE 2 SUBUNIT B"/>
    <property type="match status" value="1"/>
</dbReference>
<dbReference type="Gene3D" id="3.40.50.740">
    <property type="match status" value="1"/>
</dbReference>
<dbReference type="GO" id="GO:0046872">
    <property type="term" value="F:metal ion binding"/>
    <property type="evidence" value="ECO:0007669"/>
    <property type="project" value="UniProtKB-KW"/>
</dbReference>
<comment type="similarity">
    <text evidence="3">Belongs to the prokaryotic molybdopterin-containing oxidoreductase family.</text>
</comment>
<comment type="cofactor">
    <cofactor evidence="1">
        <name>[4Fe-4S] cluster</name>
        <dbReference type="ChEBI" id="CHEBI:49883"/>
    </cofactor>
</comment>
<proteinExistence type="inferred from homology"/>
<keyword evidence="7" id="KW-0408">Iron</keyword>
<dbReference type="SUPFAM" id="SSF53706">
    <property type="entry name" value="Formate dehydrogenase/DMSO reductase, domains 1-3"/>
    <property type="match status" value="1"/>
</dbReference>
<dbReference type="Gene3D" id="2.40.40.20">
    <property type="match status" value="1"/>
</dbReference>
<keyword evidence="5" id="KW-0479">Metal-binding</keyword>
<evidence type="ECO:0000259" key="10">
    <source>
        <dbReference type="PROSITE" id="PS51669"/>
    </source>
</evidence>
<evidence type="ECO:0000256" key="2">
    <source>
        <dbReference type="ARBA" id="ARBA00004196"/>
    </source>
</evidence>
<evidence type="ECO:0000256" key="8">
    <source>
        <dbReference type="ARBA" id="ARBA00023014"/>
    </source>
</evidence>
<evidence type="ECO:0000256" key="3">
    <source>
        <dbReference type="ARBA" id="ARBA00010312"/>
    </source>
</evidence>
<dbReference type="SMART" id="SM00926">
    <property type="entry name" value="Molybdop_Fe4S4"/>
    <property type="match status" value="1"/>
</dbReference>
<evidence type="ECO:0000256" key="6">
    <source>
        <dbReference type="ARBA" id="ARBA00023002"/>
    </source>
</evidence>
<feature type="domain" description="4Fe-4S Mo/W bis-MGD-type" evidence="10">
    <location>
        <begin position="31"/>
        <end position="87"/>
    </location>
</feature>
<evidence type="ECO:0000256" key="5">
    <source>
        <dbReference type="ARBA" id="ARBA00022723"/>
    </source>
</evidence>
<dbReference type="GO" id="GO:0016491">
    <property type="term" value="F:oxidoreductase activity"/>
    <property type="evidence" value="ECO:0007669"/>
    <property type="project" value="UniProtKB-KW"/>
</dbReference>
<evidence type="ECO:0000313" key="11">
    <source>
        <dbReference type="EMBL" id="NMJ39751.1"/>
    </source>
</evidence>
<keyword evidence="8" id="KW-0411">Iron-sulfur</keyword>
<dbReference type="Pfam" id="PF01568">
    <property type="entry name" value="Molydop_binding"/>
    <property type="match status" value="1"/>
</dbReference>
<dbReference type="EMBL" id="JABBKX010000001">
    <property type="protein sequence ID" value="NMJ39751.1"/>
    <property type="molecule type" value="Genomic_DNA"/>
</dbReference>
<accession>A0A848E5S2</accession>
<feature type="compositionally biased region" description="Pro residues" evidence="9">
    <location>
        <begin position="941"/>
        <end position="951"/>
    </location>
</feature>
<dbReference type="InterPro" id="IPR009010">
    <property type="entry name" value="Asp_de-COase-like_dom_sf"/>
</dbReference>
<comment type="subcellular location">
    <subcellularLocation>
        <location evidence="2">Cell envelope</location>
    </subcellularLocation>
</comment>
<sequence>MRYSGPGFRGKTMPDDGARTDRIDYSAPIGDEVKTTTCYMCACRCGIRVHLKDGRVRYIEGNPDHPVNKGVLCGKGSAGIMTQYSPARLQAPLKRVGPRGSGEFAEISWDEAMDIATGWLKHVRETDPKKLAFFTGRDQSQSLTGFWAAQFGTPNFAAHGGFCSVNMAAGGLYTIGGSFWEFGEPDWDHAKYLMIFGVAEDHDSNPIKTGLAALKKRGSKVVSVNPVRTGYSAVADEWVGIRPGTDGLFVMALIHELLRTDRVDGEFLVRYTNAPWLVVRNPGGADDGLFARDADGKPLAWDRARGAIAAETADLSPVLVGEFALPDGRKAQPVFHLMAERYLGAEYAPEAVAERCGIGADRIRRLAAEVADIAFNQPLTLDIPWTDVWGRKHDTMVGRPVAFHAMRGISAHSNGFHTCRALHILQMLLGAVDTPGSWRYKSPFPRPIPPGPGPAGKGAKPNTPLAGNILSFTHGPDDLLVEDDGTPLRIDHSFSWEAPLGLHGMMHTVIGNAEKGDPYRINTLFMFMANMAWNSAMNPLESIRCLTAQDENGDYVIPHVIYSDAYFSETVPYADLILPDTTYLERWDAISILDRPIGSSHGPGDAIRQPVIKPDRDVRPFQEVLIELGARLGLPAFVKEDGSPRFKDYPDYLTNHQRTPGVGPLAGWRGEDGSKKGVGEPNPNQLQRYIENGCFWRHHLAPEESYFKHANATYLANSKAMGMQGQSNQIVLQIWSEPLQKFRLAAQGHGAKQPPENLRERVRTYCDPLPFWYAPLEQQQHDTEPFPLSAVTQRPMAMYHSWGSMNAWLRQIHGSNKLYMSRERATAEGLAQDGWVWVESRAGRVKAQLSLMEGVNRDTVWTWNAIGKRAGAWMLSPDAAEAQRGFLLNHVISEWLPAQTGPRLANADPITGQAAWYDLRVKVTKCAPGEEGVTDPFPTMLDPPPDMPDPPDILRYDSSARSSRDAAGEKQP</sequence>
<comment type="caution">
    <text evidence="11">The sequence shown here is derived from an EMBL/GenBank/DDBJ whole genome shotgun (WGS) entry which is preliminary data.</text>
</comment>
<dbReference type="PROSITE" id="PS51669">
    <property type="entry name" value="4FE4S_MOW_BIS_MGD"/>
    <property type="match status" value="1"/>
</dbReference>
<feature type="region of interest" description="Disordered" evidence="9">
    <location>
        <begin position="929"/>
        <end position="972"/>
    </location>
</feature>
<dbReference type="InterPro" id="IPR006963">
    <property type="entry name" value="Mopterin_OxRdtase_4Fe-4S_dom"/>
</dbReference>
<reference evidence="11 12" key="1">
    <citation type="submission" date="2020-03" db="EMBL/GenBank/DDBJ databases">
        <authorList>
            <person name="Sun Q."/>
        </authorList>
    </citation>
    <scope>NUCLEOTIDE SEQUENCE [LARGE SCALE GENOMIC DNA]</scope>
    <source>
        <strain evidence="11 12">JC162</strain>
    </source>
</reference>
<dbReference type="InterPro" id="IPR006656">
    <property type="entry name" value="Mopterin_OxRdtase"/>
</dbReference>
<dbReference type="SUPFAM" id="SSF50692">
    <property type="entry name" value="ADC-like"/>
    <property type="match status" value="1"/>
</dbReference>
<dbReference type="InterPro" id="IPR006657">
    <property type="entry name" value="MoPterin_dinucl-bd_dom"/>
</dbReference>
<evidence type="ECO:0000256" key="9">
    <source>
        <dbReference type="SAM" id="MobiDB-lite"/>
    </source>
</evidence>
<dbReference type="AlphaFoldDB" id="A0A848E5S2"/>
<feature type="compositionally biased region" description="Basic and acidic residues" evidence="9">
    <location>
        <begin position="669"/>
        <end position="678"/>
    </location>
</feature>
<dbReference type="GO" id="GO:0043546">
    <property type="term" value="F:molybdopterin cofactor binding"/>
    <property type="evidence" value="ECO:0007669"/>
    <property type="project" value="InterPro"/>
</dbReference>
<evidence type="ECO:0000256" key="4">
    <source>
        <dbReference type="ARBA" id="ARBA00022485"/>
    </source>
</evidence>
<dbReference type="Pfam" id="PF04879">
    <property type="entry name" value="Molybdop_Fe4S4"/>
    <property type="match status" value="1"/>
</dbReference>
<feature type="compositionally biased region" description="Basic and acidic residues" evidence="9">
    <location>
        <begin position="962"/>
        <end position="972"/>
    </location>
</feature>
<feature type="region of interest" description="Disordered" evidence="9">
    <location>
        <begin position="660"/>
        <end position="681"/>
    </location>
</feature>
<dbReference type="Proteomes" id="UP000548582">
    <property type="component" value="Unassembled WGS sequence"/>
</dbReference>
<keyword evidence="4" id="KW-0004">4Fe-4S</keyword>
<feature type="region of interest" description="Disordered" evidence="9">
    <location>
        <begin position="1"/>
        <end position="20"/>
    </location>
</feature>
<organism evidence="11 12">
    <name type="scientific">Neoroseomonas marina</name>
    <dbReference type="NCBI Taxonomy" id="1232220"/>
    <lineage>
        <taxon>Bacteria</taxon>
        <taxon>Pseudomonadati</taxon>
        <taxon>Pseudomonadota</taxon>
        <taxon>Alphaproteobacteria</taxon>
        <taxon>Acetobacterales</taxon>
        <taxon>Acetobacteraceae</taxon>
        <taxon>Neoroseomonas</taxon>
    </lineage>
</organism>
<gene>
    <name evidence="11" type="ORF">GWK16_00745</name>
</gene>
<dbReference type="GO" id="GO:0051539">
    <property type="term" value="F:4 iron, 4 sulfur cluster binding"/>
    <property type="evidence" value="ECO:0007669"/>
    <property type="project" value="UniProtKB-KW"/>
</dbReference>
<keyword evidence="12" id="KW-1185">Reference proteome</keyword>